<proteinExistence type="predicted"/>
<dbReference type="InterPro" id="IPR054265">
    <property type="entry name" value="DUF6996"/>
</dbReference>
<evidence type="ECO:0000259" key="1">
    <source>
        <dbReference type="Pfam" id="PF22515"/>
    </source>
</evidence>
<dbReference type="AlphaFoldDB" id="A0A1M6NBG3"/>
<sequence>MSNKPKTKNDKAWEKLFDKYNIIENVTNNGFFEIASEQINEYREARLMTKFDHKSNLPQLFENNKLSILPISRGNYIIAQFEAYHKFEKSNHLIERVRFPDYIQSIDYENITSEATAINTAYVSGIFADFTGDEELLPTVSGRMSSNAFNFQIKNTINGQLIPISVVNSQIEIDGGYEGLDSLTIIEAKNSISEDFLIRQLYYPYRLWNNKLNKPVKPIFLTYSNGIFSLYEYAFEELENYNSLSLIKQKNYSIEPDEITLDDVLQVFRGVKRVSEPDGIPFPQADSFKRVISLCEILYENDTLSRDDITYRYDFDSRQTNYYTDAGRYLGLIDKKRENGSVKYYLTDKGKALFSVNIKTRNLKFVEWILEHKPFYLTFQRYLDLLEMPLKENIVEIMKNSNLYNIGADSTYFRRASTISGWINWIMDLSR</sequence>
<organism evidence="4 5">
    <name type="scientific">Paramaledivibacter caminithermalis (strain DSM 15212 / CIP 107654 / DViRD3)</name>
    <name type="common">Clostridium caminithermale</name>
    <dbReference type="NCBI Taxonomy" id="1121301"/>
    <lineage>
        <taxon>Bacteria</taxon>
        <taxon>Bacillati</taxon>
        <taxon>Bacillota</taxon>
        <taxon>Clostridia</taxon>
        <taxon>Peptostreptococcales</taxon>
        <taxon>Caminicellaceae</taxon>
        <taxon>Paramaledivibacter</taxon>
    </lineage>
</organism>
<keyword evidence="5" id="KW-1185">Reference proteome</keyword>
<evidence type="ECO:0000313" key="5">
    <source>
        <dbReference type="Proteomes" id="UP000184465"/>
    </source>
</evidence>
<dbReference type="InterPro" id="IPR054266">
    <property type="entry name" value="DUF6997"/>
</dbReference>
<dbReference type="InterPro" id="IPR055650">
    <property type="entry name" value="DUF7226"/>
</dbReference>
<feature type="domain" description="DUF7226" evidence="3">
    <location>
        <begin position="290"/>
        <end position="430"/>
    </location>
</feature>
<dbReference type="RefSeq" id="WP_073148804.1">
    <property type="nucleotide sequence ID" value="NZ_FRAG01000016.1"/>
</dbReference>
<gene>
    <name evidence="4" type="ORF">SAMN02745912_01651</name>
</gene>
<dbReference type="EMBL" id="FRAG01000016">
    <property type="protein sequence ID" value="SHJ93014.1"/>
    <property type="molecule type" value="Genomic_DNA"/>
</dbReference>
<feature type="domain" description="DUF6997" evidence="2">
    <location>
        <begin position="80"/>
        <end position="253"/>
    </location>
</feature>
<feature type="domain" description="DUF6996" evidence="1">
    <location>
        <begin position="10"/>
        <end position="78"/>
    </location>
</feature>
<dbReference type="Proteomes" id="UP000184465">
    <property type="component" value="Unassembled WGS sequence"/>
</dbReference>
<evidence type="ECO:0000259" key="3">
    <source>
        <dbReference type="Pfam" id="PF23871"/>
    </source>
</evidence>
<dbReference type="OrthoDB" id="9774819at2"/>
<dbReference type="Pfam" id="PF22518">
    <property type="entry name" value="DUF6997"/>
    <property type="match status" value="1"/>
</dbReference>
<dbReference type="Pfam" id="PF22515">
    <property type="entry name" value="DUF6996"/>
    <property type="match status" value="1"/>
</dbReference>
<protein>
    <submittedName>
        <fullName evidence="4">Uncharacterized protein</fullName>
    </submittedName>
</protein>
<reference evidence="4 5" key="1">
    <citation type="submission" date="2016-11" db="EMBL/GenBank/DDBJ databases">
        <authorList>
            <person name="Jaros S."/>
            <person name="Januszkiewicz K."/>
            <person name="Wedrychowicz H."/>
        </authorList>
    </citation>
    <scope>NUCLEOTIDE SEQUENCE [LARGE SCALE GENOMIC DNA]</scope>
    <source>
        <strain evidence="4 5">DSM 15212</strain>
    </source>
</reference>
<accession>A0A1M6NBG3</accession>
<evidence type="ECO:0000259" key="2">
    <source>
        <dbReference type="Pfam" id="PF22518"/>
    </source>
</evidence>
<name>A0A1M6NBG3_PARC5</name>
<dbReference type="Pfam" id="PF23871">
    <property type="entry name" value="DUF7226"/>
    <property type="match status" value="1"/>
</dbReference>
<dbReference type="STRING" id="1121301.SAMN02745912_01651"/>
<evidence type="ECO:0000313" key="4">
    <source>
        <dbReference type="EMBL" id="SHJ93014.1"/>
    </source>
</evidence>